<evidence type="ECO:0000313" key="2">
    <source>
        <dbReference type="EMBL" id="EYF03009.1"/>
    </source>
</evidence>
<protein>
    <recommendedName>
        <fullName evidence="1">DUF4351 domain-containing protein</fullName>
    </recommendedName>
</protein>
<dbReference type="RefSeq" id="WP_044246790.1">
    <property type="nucleotide sequence ID" value="NZ_ASRX01000052.1"/>
</dbReference>
<reference evidence="2 3" key="1">
    <citation type="submission" date="2013-05" db="EMBL/GenBank/DDBJ databases">
        <title>Genome assembly of Chondromyces apiculatus DSM 436.</title>
        <authorList>
            <person name="Sharma G."/>
            <person name="Khatri I."/>
            <person name="Kaur C."/>
            <person name="Mayilraj S."/>
            <person name="Subramanian S."/>
        </authorList>
    </citation>
    <scope>NUCLEOTIDE SEQUENCE [LARGE SCALE GENOMIC DNA]</scope>
    <source>
        <strain evidence="2 3">DSM 436</strain>
    </source>
</reference>
<dbReference type="EMBL" id="ASRX01000052">
    <property type="protein sequence ID" value="EYF03009.1"/>
    <property type="molecule type" value="Genomic_DNA"/>
</dbReference>
<evidence type="ECO:0000313" key="3">
    <source>
        <dbReference type="Proteomes" id="UP000019678"/>
    </source>
</evidence>
<name>A0A017T181_9BACT</name>
<dbReference type="PANTHER" id="PTHR35586:SF1">
    <property type="entry name" value="SLL1691 PROTEIN"/>
    <property type="match status" value="1"/>
</dbReference>
<dbReference type="Pfam" id="PF14261">
    <property type="entry name" value="DUF4351"/>
    <property type="match status" value="1"/>
</dbReference>
<dbReference type="OrthoDB" id="5500989at2"/>
<feature type="domain" description="DUF4351" evidence="1">
    <location>
        <begin position="248"/>
        <end position="300"/>
    </location>
</feature>
<sequence>MHNRSDQFAKNILRDALNRASTAETEVEVLAATQKIDVYSVSDPAREAERREMGLLGELSAEPSLFEPYHATPSLRHVRHCLRKQLTWHHELERRARAARVSAGSQVDPEPPSQPPVPFPALVVISPGRPETVLEAYGCQRARPGLWQAVPGLAMCIVILAELPRTRDTLLLRLLGEGQLLHGALADLAALPEDAWENGVATPLLVHFRLSLVEAAANEEDEMSAEIRAWFQDYQQKLRDESRSEGQQEGCREGERLMLLKLLQSRFGDLPAAVVTRIEAAEMPELERWAERLPHAQTLAEVLDELS</sequence>
<dbReference type="eggNOG" id="COG1317">
    <property type="taxonomic scope" value="Bacteria"/>
</dbReference>
<dbReference type="STRING" id="1192034.CAP_6272"/>
<gene>
    <name evidence="2" type="ORF">CAP_6272</name>
</gene>
<organism evidence="2 3">
    <name type="scientific">Chondromyces apiculatus DSM 436</name>
    <dbReference type="NCBI Taxonomy" id="1192034"/>
    <lineage>
        <taxon>Bacteria</taxon>
        <taxon>Pseudomonadati</taxon>
        <taxon>Myxococcota</taxon>
        <taxon>Polyangia</taxon>
        <taxon>Polyangiales</taxon>
        <taxon>Polyangiaceae</taxon>
        <taxon>Chondromyces</taxon>
    </lineage>
</organism>
<dbReference type="AlphaFoldDB" id="A0A017T181"/>
<dbReference type="Proteomes" id="UP000019678">
    <property type="component" value="Unassembled WGS sequence"/>
</dbReference>
<evidence type="ECO:0000259" key="1">
    <source>
        <dbReference type="Pfam" id="PF14261"/>
    </source>
</evidence>
<dbReference type="PANTHER" id="PTHR35586">
    <property type="entry name" value="SLL1691 PROTEIN"/>
    <property type="match status" value="1"/>
</dbReference>
<keyword evidence="3" id="KW-1185">Reference proteome</keyword>
<proteinExistence type="predicted"/>
<accession>A0A017T181</accession>
<dbReference type="InterPro" id="IPR025587">
    <property type="entry name" value="DUF4351"/>
</dbReference>
<comment type="caution">
    <text evidence="2">The sequence shown here is derived from an EMBL/GenBank/DDBJ whole genome shotgun (WGS) entry which is preliminary data.</text>
</comment>